<feature type="domain" description="Homologous recombination OB-fold protein OB-fold" evidence="2">
    <location>
        <begin position="483"/>
        <end position="577"/>
    </location>
</feature>
<dbReference type="InterPro" id="IPR058570">
    <property type="entry name" value="HROB_OB"/>
</dbReference>
<dbReference type="Proteomes" id="UP001286313">
    <property type="component" value="Unassembled WGS sequence"/>
</dbReference>
<feature type="compositionally biased region" description="Polar residues" evidence="1">
    <location>
        <begin position="738"/>
        <end position="752"/>
    </location>
</feature>
<name>A0AAE1GP70_PETCI</name>
<dbReference type="PANTHER" id="PTHR14523:SF1">
    <property type="entry name" value="HOMOLOGOUS RECOMBINATION OB-FOLD PROTEIN"/>
    <property type="match status" value="1"/>
</dbReference>
<keyword evidence="4" id="KW-1185">Reference proteome</keyword>
<feature type="compositionally biased region" description="Polar residues" evidence="1">
    <location>
        <begin position="73"/>
        <end position="94"/>
    </location>
</feature>
<dbReference type="PANTHER" id="PTHR14523">
    <property type="entry name" value="UNCHARACTERIZED PROTEIN C17ORF53 HOMOLOG"/>
    <property type="match status" value="1"/>
</dbReference>
<sequence>MFGGDDDDDLSFVNDEFLQDVFHSDKRNVAKSKGNVANSAQKDFITPIPSLPLPNTLLINHQERRNLNGGINEHQSSPNVENPGQIHSENPSQKHSPRGKKCDHPKGVQGNAFDFDDNFPFDSLEELDECENLPPNKLATPPDSEITRLSNSRLGIDLQVNKFNEENASTGSDKRIIVPKQNDHQVNKPSEVSAKTGLSDLRNVTSKQNDFRLKLLQTLKEKKTVHSGLSNCTSESTNTLGLGDRRTSSDTCGNTGRNCYVPSVKRLGSDVCDDPGASCYGPPVKRLITQCLSGREDTDNYEGSTILQPVPSTFVQNPYHIGNQPQQIHTLPIGQGQSSSSHTLVGLTSPHPCIGEDIPGQGQPNPLITPVKSKFPHVRKTVSPGGPVIQKRKFPGPAGILPQPGVSCSVPVIPKVDESEPPSRVNQTIICSQNSASDFTRGPWQQMIHDLELDPTDPSSLLQVFNIKWVVRRAGLRGTAGVRKVPFLAVLVHSLDNTHTNATVVLRDSTGEINGTVSSAVMDEFGDTLQTGSVMILRGVTVLSPVGLRSTAGSGEPTRRHYLNITLNTVLTIYTPDHTGHVITTTVASVDKHELHRQVASPTVATEPRVIVEEEEEEEHVSRDQKQPSHNRPSLFSTNLNDSLSSSPGQGSFTFSPKTSVRLPSYTPVGPQQNNLRNVQRPIQHQSPVAAQQGNFSRVQQHVGNIRNSGNIQKPNQQPHGNIQQPGQQQQRNPNPHTSHQVRNIRPQQLTQRMAIPTARPIRTTLPSQNSSFINRPSPSSPVTNATSSIHRHPPPLAGAKVKDTLHTSDIICSQAEEEEVDELLSGLDTDSFFEDF</sequence>
<feature type="compositionally biased region" description="Polar residues" evidence="1">
    <location>
        <begin position="765"/>
        <end position="789"/>
    </location>
</feature>
<feature type="region of interest" description="Disordered" evidence="1">
    <location>
        <begin position="68"/>
        <end position="107"/>
    </location>
</feature>
<feature type="compositionally biased region" description="Low complexity" evidence="1">
    <location>
        <begin position="715"/>
        <end position="737"/>
    </location>
</feature>
<evidence type="ECO:0000313" key="4">
    <source>
        <dbReference type="Proteomes" id="UP001286313"/>
    </source>
</evidence>
<dbReference type="EMBL" id="JAWQEG010000049">
    <property type="protein sequence ID" value="KAK3895324.1"/>
    <property type="molecule type" value="Genomic_DNA"/>
</dbReference>
<dbReference type="InterPro" id="IPR028045">
    <property type="entry name" value="HROB"/>
</dbReference>
<organism evidence="3 4">
    <name type="scientific">Petrolisthes cinctipes</name>
    <name type="common">Flat porcelain crab</name>
    <dbReference type="NCBI Taxonomy" id="88211"/>
    <lineage>
        <taxon>Eukaryota</taxon>
        <taxon>Metazoa</taxon>
        <taxon>Ecdysozoa</taxon>
        <taxon>Arthropoda</taxon>
        <taxon>Crustacea</taxon>
        <taxon>Multicrustacea</taxon>
        <taxon>Malacostraca</taxon>
        <taxon>Eumalacostraca</taxon>
        <taxon>Eucarida</taxon>
        <taxon>Decapoda</taxon>
        <taxon>Pleocyemata</taxon>
        <taxon>Anomura</taxon>
        <taxon>Galatheoidea</taxon>
        <taxon>Porcellanidae</taxon>
        <taxon>Petrolisthes</taxon>
    </lineage>
</organism>
<reference evidence="3" key="1">
    <citation type="submission" date="2023-10" db="EMBL/GenBank/DDBJ databases">
        <title>Genome assemblies of two species of porcelain crab, Petrolisthes cinctipes and Petrolisthes manimaculis (Anomura: Porcellanidae).</title>
        <authorList>
            <person name="Angst P."/>
        </authorList>
    </citation>
    <scope>NUCLEOTIDE SEQUENCE</scope>
    <source>
        <strain evidence="3">PB745_01</strain>
        <tissue evidence="3">Gill</tissue>
    </source>
</reference>
<feature type="region of interest" description="Disordered" evidence="1">
    <location>
        <begin position="597"/>
        <end position="675"/>
    </location>
</feature>
<gene>
    <name evidence="3" type="ORF">Pcinc_000953</name>
</gene>
<dbReference type="Pfam" id="PF15072">
    <property type="entry name" value="HROB"/>
    <property type="match status" value="1"/>
</dbReference>
<comment type="caution">
    <text evidence="3">The sequence shown here is derived from an EMBL/GenBank/DDBJ whole genome shotgun (WGS) entry which is preliminary data.</text>
</comment>
<dbReference type="AlphaFoldDB" id="A0AAE1GP70"/>
<evidence type="ECO:0000256" key="1">
    <source>
        <dbReference type="SAM" id="MobiDB-lite"/>
    </source>
</evidence>
<proteinExistence type="predicted"/>
<feature type="compositionally biased region" description="Polar residues" evidence="1">
    <location>
        <begin position="628"/>
        <end position="659"/>
    </location>
</feature>
<protein>
    <recommendedName>
        <fullName evidence="2">Homologous recombination OB-fold protein OB-fold domain-containing protein</fullName>
    </recommendedName>
</protein>
<feature type="region of interest" description="Disordered" evidence="1">
    <location>
        <begin position="707"/>
        <end position="803"/>
    </location>
</feature>
<accession>A0AAE1GP70</accession>
<evidence type="ECO:0000259" key="2">
    <source>
        <dbReference type="Pfam" id="PF15072"/>
    </source>
</evidence>
<evidence type="ECO:0000313" key="3">
    <source>
        <dbReference type="EMBL" id="KAK3895324.1"/>
    </source>
</evidence>
<dbReference type="GO" id="GO:0000725">
    <property type="term" value="P:recombinational repair"/>
    <property type="evidence" value="ECO:0007669"/>
    <property type="project" value="InterPro"/>
</dbReference>